<dbReference type="OrthoDB" id="92762at2759"/>
<evidence type="ECO:0000313" key="1">
    <source>
        <dbReference type="EMBL" id="KUF91555.1"/>
    </source>
</evidence>
<organism evidence="1 2">
    <name type="scientific">Phytophthora nicotianae</name>
    <name type="common">Potato buckeye rot agent</name>
    <name type="synonym">Phytophthora parasitica</name>
    <dbReference type="NCBI Taxonomy" id="4792"/>
    <lineage>
        <taxon>Eukaryota</taxon>
        <taxon>Sar</taxon>
        <taxon>Stramenopiles</taxon>
        <taxon>Oomycota</taxon>
        <taxon>Peronosporomycetes</taxon>
        <taxon>Peronosporales</taxon>
        <taxon>Peronosporaceae</taxon>
        <taxon>Phytophthora</taxon>
    </lineage>
</organism>
<dbReference type="AlphaFoldDB" id="A0A0W8D582"/>
<protein>
    <submittedName>
        <fullName evidence="1">Uncharacterized protein</fullName>
    </submittedName>
</protein>
<evidence type="ECO:0000313" key="2">
    <source>
        <dbReference type="Proteomes" id="UP000052943"/>
    </source>
</evidence>
<dbReference type="EMBL" id="LNFO01001433">
    <property type="protein sequence ID" value="KUF91555.1"/>
    <property type="molecule type" value="Genomic_DNA"/>
</dbReference>
<name>A0A0W8D582_PHYNI</name>
<proteinExistence type="predicted"/>
<comment type="caution">
    <text evidence="1">The sequence shown here is derived from an EMBL/GenBank/DDBJ whole genome shotgun (WGS) entry which is preliminary data.</text>
</comment>
<gene>
    <name evidence="1" type="ORF">AM587_10006501</name>
</gene>
<sequence length="423" mass="48825">MGLIVTGDDMLRLDEALAFIAFCDERIHDPVSADNLHGTRASILLEEIDDLLDPEVQGSVSAESIKTSSTSHNLSLIGIPSATPARQKKRIRSAGSSSAVLQRREKAEIESLREESKTLETYLSHLRRTGGPEKPMAITNGDELRSEWQRHAFIQYQQRYASEQTNRHLKELLSKQQRLSRKLRRNLFKRNALDGIEFVRTLESPTFDETPFIVKGSNVLMRQLEDEVNNIYCDFNRICQPVEDRSSSEVTYGEKCKANIMEFTTTTPLSWPMTSAFTHVWNMLESSLDRSRKPNTLERRVNLTIPIGNGTSCHFHKLHFLRKYEEEDRIIVIWSDLMQMMTRNVRLRSLAYAVFTPSKIDPSQACIMYTFLKLYVEPSEDIVSQQDIRFGREVLLGAFARLMRTFWQDQQNRLLEVTSRSHM</sequence>
<reference evidence="1 2" key="1">
    <citation type="submission" date="2015-11" db="EMBL/GenBank/DDBJ databases">
        <title>Genomes and virulence difference between two physiological races of Phytophthora nicotianae.</title>
        <authorList>
            <person name="Liu H."/>
            <person name="Ma X."/>
            <person name="Yu H."/>
            <person name="Fang D."/>
            <person name="Li Y."/>
            <person name="Wang X."/>
            <person name="Wang W."/>
            <person name="Dong Y."/>
            <person name="Xiao B."/>
        </authorList>
    </citation>
    <scope>NUCLEOTIDE SEQUENCE [LARGE SCALE GENOMIC DNA]</scope>
    <source>
        <strain evidence="2">race 0</strain>
    </source>
</reference>
<accession>A0A0W8D582</accession>
<dbReference type="Proteomes" id="UP000052943">
    <property type="component" value="Unassembled WGS sequence"/>
</dbReference>